<comment type="caution">
    <text evidence="1">The sequence shown here is derived from an EMBL/GenBank/DDBJ whole genome shotgun (WGS) entry which is preliminary data.</text>
</comment>
<dbReference type="Proteomes" id="UP000601789">
    <property type="component" value="Unassembled WGS sequence"/>
</dbReference>
<evidence type="ECO:0000313" key="2">
    <source>
        <dbReference type="Proteomes" id="UP000601789"/>
    </source>
</evidence>
<sequence>MTINPLSLLTQIRAPSSSPTRTESAAETTEIVYRREISAISPGSWANAYQAIRSQEVASSLEHGAQPYGDTRAIVSGVGVPGALQAYVEMMGTDE</sequence>
<protein>
    <submittedName>
        <fullName evidence="1">Uncharacterized protein</fullName>
    </submittedName>
</protein>
<accession>A0ABS0S7W1</accession>
<gene>
    <name evidence="1" type="ORF">IOD40_01705</name>
</gene>
<proteinExistence type="predicted"/>
<name>A0ABS0S7W1_9HYPH</name>
<keyword evidence="2" id="KW-1185">Reference proteome</keyword>
<dbReference type="RefSeq" id="WP_198473642.1">
    <property type="nucleotide sequence ID" value="NZ_JADGMQ010000001.1"/>
</dbReference>
<evidence type="ECO:0000313" key="1">
    <source>
        <dbReference type="EMBL" id="MBI1619380.1"/>
    </source>
</evidence>
<dbReference type="EMBL" id="JADGMQ010000001">
    <property type="protein sequence ID" value="MBI1619380.1"/>
    <property type="molecule type" value="Genomic_DNA"/>
</dbReference>
<organism evidence="1 2">
    <name type="scientific">Aquamicrobium zhengzhouense</name>
    <dbReference type="NCBI Taxonomy" id="2781738"/>
    <lineage>
        <taxon>Bacteria</taxon>
        <taxon>Pseudomonadati</taxon>
        <taxon>Pseudomonadota</taxon>
        <taxon>Alphaproteobacteria</taxon>
        <taxon>Hyphomicrobiales</taxon>
        <taxon>Phyllobacteriaceae</taxon>
        <taxon>Aquamicrobium</taxon>
    </lineage>
</organism>
<reference evidence="1 2" key="1">
    <citation type="submission" date="2020-10" db="EMBL/GenBank/DDBJ databases">
        <title>Aquamicrobium zhengzhouensis sp. nov., a exopolysaccharide producing bacterium isolated from farmland soil.</title>
        <authorList>
            <person name="Wang X."/>
        </authorList>
    </citation>
    <scope>NUCLEOTIDE SEQUENCE [LARGE SCALE GENOMIC DNA]</scope>
    <source>
        <strain evidence="2">cd-1</strain>
    </source>
</reference>